<evidence type="ECO:0000313" key="2">
    <source>
        <dbReference type="EMBL" id="GFH58471.1"/>
    </source>
</evidence>
<keyword evidence="3" id="KW-1185">Reference proteome</keyword>
<feature type="compositionally biased region" description="Basic and acidic residues" evidence="1">
    <location>
        <begin position="522"/>
        <end position="533"/>
    </location>
</feature>
<evidence type="ECO:0000256" key="1">
    <source>
        <dbReference type="SAM" id="MobiDB-lite"/>
    </source>
</evidence>
<reference evidence="2 3" key="1">
    <citation type="journal article" date="2021" name="Sci. Rep.">
        <title>The genome of the diatom Chaetoceros tenuissimus carries an ancient integrated fragment of an extant virus.</title>
        <authorList>
            <person name="Hongo Y."/>
            <person name="Kimura K."/>
            <person name="Takaki Y."/>
            <person name="Yoshida Y."/>
            <person name="Baba S."/>
            <person name="Kobayashi G."/>
            <person name="Nagasaki K."/>
            <person name="Hano T."/>
            <person name="Tomaru Y."/>
        </authorList>
    </citation>
    <scope>NUCLEOTIDE SEQUENCE [LARGE SCALE GENOMIC DNA]</scope>
    <source>
        <strain evidence="2 3">NIES-3715</strain>
    </source>
</reference>
<feature type="region of interest" description="Disordered" evidence="1">
    <location>
        <begin position="513"/>
        <end position="584"/>
    </location>
</feature>
<comment type="caution">
    <text evidence="2">The sequence shown here is derived from an EMBL/GenBank/DDBJ whole genome shotgun (WGS) entry which is preliminary data.</text>
</comment>
<sequence length="661" mass="76533">MQEVSLAPWQEIDSLKEQFRTATIKNDVNKSLDYVSKLVTRVQELGGVIHDSDIVSKKYAMTDMITTLDDPKMAEFIQFRNALRREDQKLTEKGKQGRSSNTLIGELNGEYIRIFGESKAELNEKSNEWTEAQSNKKDDIETKLSEYPKDKLVKVLALLVREGSKENTNDSKRPAWKEEKPKDGEKIRTVDGVEYHWCPHCNKGNGMWTTHAKHLTPEEFKAQQKEKDRSKEEESLLKPDISVDRTSLNSLRRGNLSFLDSDSDSDSDDIAFWQDLWSNNLPDIVEVDIEEDNSNADYLPLCKTKTEPNTDEIFEREMEEYNSSGASEGENLNPIQASTNSVEHRIIEKATNTTPTVEEQVKELLATVEILTSKRNEYHLRASPRNNVRFLVTNPKMKSSCETPMQILNTFIITCIEYLHWSFARRLHFWICHKKVDLPVRCYADWLLNKSIKSNRVYALDNGRIQYLRSRERPPIWEQLVEQNTEHYGVVDPRTEPTSLDWSNLHLEELKNRDGVSFGKPEGADHTSHKADDTEQSNPGAPQINDDEEEESRPSESESVFHPSERTEGDDNKNKTRLESLDLDQPRLRRTQQIRKLLNRKFLFTTLKNHYRVVYAIKNRLKSFRFPDLPISSEETHGIAGLRGSVKIRTMIKDHKIYFSL</sequence>
<accession>A0AAD3HCS1</accession>
<feature type="compositionally biased region" description="Basic and acidic residues" evidence="1">
    <location>
        <begin position="563"/>
        <end position="584"/>
    </location>
</feature>
<name>A0AAD3HCS1_9STRA</name>
<protein>
    <submittedName>
        <fullName evidence="2">Uncharacterized protein</fullName>
    </submittedName>
</protein>
<feature type="region of interest" description="Disordered" evidence="1">
    <location>
        <begin position="164"/>
        <end position="184"/>
    </location>
</feature>
<evidence type="ECO:0000313" key="3">
    <source>
        <dbReference type="Proteomes" id="UP001054902"/>
    </source>
</evidence>
<proteinExistence type="predicted"/>
<gene>
    <name evidence="2" type="ORF">CTEN210_14947</name>
</gene>
<organism evidence="2 3">
    <name type="scientific">Chaetoceros tenuissimus</name>
    <dbReference type="NCBI Taxonomy" id="426638"/>
    <lineage>
        <taxon>Eukaryota</taxon>
        <taxon>Sar</taxon>
        <taxon>Stramenopiles</taxon>
        <taxon>Ochrophyta</taxon>
        <taxon>Bacillariophyta</taxon>
        <taxon>Coscinodiscophyceae</taxon>
        <taxon>Chaetocerotophycidae</taxon>
        <taxon>Chaetocerotales</taxon>
        <taxon>Chaetocerotaceae</taxon>
        <taxon>Chaetoceros</taxon>
    </lineage>
</organism>
<dbReference type="Proteomes" id="UP001054902">
    <property type="component" value="Unassembled WGS sequence"/>
</dbReference>
<dbReference type="EMBL" id="BLLK01000062">
    <property type="protein sequence ID" value="GFH58471.1"/>
    <property type="molecule type" value="Genomic_DNA"/>
</dbReference>
<dbReference type="AlphaFoldDB" id="A0AAD3HCS1"/>